<dbReference type="GO" id="GO:0016020">
    <property type="term" value="C:membrane"/>
    <property type="evidence" value="ECO:0007669"/>
    <property type="project" value="UniProtKB-SubCell"/>
</dbReference>
<dbReference type="PANTHER" id="PTHR42535:SF2">
    <property type="entry name" value="CHROMOSOME UNDETERMINED SCAFFOLD_146, WHOLE GENOME SHOTGUN SEQUENCE"/>
    <property type="match status" value="1"/>
</dbReference>
<dbReference type="STRING" id="155974.SAMN04487818_102328"/>
<evidence type="ECO:0000256" key="6">
    <source>
        <dbReference type="ARBA" id="ARBA00023157"/>
    </source>
</evidence>
<keyword evidence="5 9" id="KW-0472">Membrane</keyword>
<evidence type="ECO:0000256" key="4">
    <source>
        <dbReference type="ARBA" id="ARBA00022989"/>
    </source>
</evidence>
<dbReference type="InterPro" id="IPR006558">
    <property type="entry name" value="LamG-like"/>
</dbReference>
<feature type="domain" description="LamG-like jellyroll fold" evidence="11">
    <location>
        <begin position="978"/>
        <end position="1118"/>
    </location>
</feature>
<organism evidence="12 13">
    <name type="scientific">Actinokineospora terrae</name>
    <dbReference type="NCBI Taxonomy" id="155974"/>
    <lineage>
        <taxon>Bacteria</taxon>
        <taxon>Bacillati</taxon>
        <taxon>Actinomycetota</taxon>
        <taxon>Actinomycetes</taxon>
        <taxon>Pseudonocardiales</taxon>
        <taxon>Pseudonocardiaceae</taxon>
        <taxon>Actinokineospora</taxon>
    </lineage>
</organism>
<evidence type="ECO:0000256" key="3">
    <source>
        <dbReference type="ARBA" id="ARBA00022729"/>
    </source>
</evidence>
<dbReference type="SUPFAM" id="SSF49899">
    <property type="entry name" value="Concanavalin A-like lectins/glucanases"/>
    <property type="match status" value="4"/>
</dbReference>
<dbReference type="InterPro" id="IPR001733">
    <property type="entry name" value="Peptidase_S26B"/>
</dbReference>
<dbReference type="GO" id="GO:0009003">
    <property type="term" value="F:signal peptidase activity"/>
    <property type="evidence" value="ECO:0007669"/>
    <property type="project" value="UniProtKB-EC"/>
</dbReference>
<keyword evidence="6" id="KW-1015">Disulfide bond</keyword>
<dbReference type="AlphaFoldDB" id="A0A1H9MTH0"/>
<reference evidence="13" key="1">
    <citation type="submission" date="2016-10" db="EMBL/GenBank/DDBJ databases">
        <authorList>
            <person name="Varghese N."/>
            <person name="Submissions S."/>
        </authorList>
    </citation>
    <scope>NUCLEOTIDE SEQUENCE [LARGE SCALE GENOMIC DNA]</scope>
    <source>
        <strain evidence="13">DSM 44260</strain>
    </source>
</reference>
<feature type="region of interest" description="Disordered" evidence="8">
    <location>
        <begin position="261"/>
        <end position="311"/>
    </location>
</feature>
<evidence type="ECO:0000313" key="12">
    <source>
        <dbReference type="EMBL" id="SER27016.1"/>
    </source>
</evidence>
<feature type="transmembrane region" description="Helical" evidence="9">
    <location>
        <begin position="25"/>
        <end position="50"/>
    </location>
</feature>
<dbReference type="EMBL" id="FOGI01000002">
    <property type="protein sequence ID" value="SER27016.1"/>
    <property type="molecule type" value="Genomic_DNA"/>
</dbReference>
<feature type="domain" description="Laminin G" evidence="10">
    <location>
        <begin position="978"/>
        <end position="1113"/>
    </location>
</feature>
<evidence type="ECO:0000256" key="9">
    <source>
        <dbReference type="SAM" id="Phobius"/>
    </source>
</evidence>
<dbReference type="GO" id="GO:0004252">
    <property type="term" value="F:serine-type endopeptidase activity"/>
    <property type="evidence" value="ECO:0007669"/>
    <property type="project" value="UniProtKB-UniRule"/>
</dbReference>
<protein>
    <recommendedName>
        <fullName evidence="7">Signal peptidase I</fullName>
        <ecNumber evidence="7">3.4.21.89</ecNumber>
    </recommendedName>
</protein>
<accession>A0A1H9MTH0</accession>
<dbReference type="InterPro" id="IPR036286">
    <property type="entry name" value="LexA/Signal_pep-like_sf"/>
</dbReference>
<feature type="domain" description="LamG-like jellyroll fold" evidence="11">
    <location>
        <begin position="774"/>
        <end position="914"/>
    </location>
</feature>
<keyword evidence="4 9" id="KW-1133">Transmembrane helix</keyword>
<dbReference type="NCBIfam" id="TIGR02228">
    <property type="entry name" value="sigpep_I_arch"/>
    <property type="match status" value="1"/>
</dbReference>
<dbReference type="GO" id="GO:0006465">
    <property type="term" value="P:signal peptide processing"/>
    <property type="evidence" value="ECO:0007669"/>
    <property type="project" value="UniProtKB-UniRule"/>
</dbReference>
<evidence type="ECO:0000256" key="8">
    <source>
        <dbReference type="SAM" id="MobiDB-lite"/>
    </source>
</evidence>
<evidence type="ECO:0000313" key="13">
    <source>
        <dbReference type="Proteomes" id="UP000199051"/>
    </source>
</evidence>
<dbReference type="CDD" id="cd00110">
    <property type="entry name" value="LamG"/>
    <property type="match status" value="1"/>
</dbReference>
<feature type="compositionally biased region" description="Low complexity" evidence="8">
    <location>
        <begin position="265"/>
        <end position="279"/>
    </location>
</feature>
<evidence type="ECO:0000256" key="1">
    <source>
        <dbReference type="ARBA" id="ARBA00004370"/>
    </source>
</evidence>
<feature type="transmembrane region" description="Helical" evidence="9">
    <location>
        <begin position="204"/>
        <end position="225"/>
    </location>
</feature>
<sequence length="1128" mass="119594">MELSDAAVVTVTRTRRTWGSRAVSVLSYLAGSVLSGLFWLVVWCVLPIVLSWHSYVVLSGSMSPAIRTGDVVVVGGLLTDHPVPGAVVAFDDPTRPDHVLMHRVLKVNDDATLVTKGDANADADSTPITEQMVHGQGRLRVPWVGLPAHWVRVGDWMSLLAAIAVLAGLAVLAWRRPRRPSQGPPSIGPPRRSHRRPTTTTRRVLLVAVVGVLLFASMNGGFAAWTATSANAGNALGSSATFPTYSASVTGDSPLFYHRQEEAQSSSATSTAADSSTNSRPGQYNMPTNGPYTHWRFDEGTGTNTGDNSGSVDTGVLTNGPTWGTGVLGGAVVFDGVNDRVISATNPIATDTSFSVSIWVKTTSASSTAVAITHQGANTGAWYLYQQGGKWRFGMPRADTSSGTEDYAQSTTSTAASTWVHLVGVYDDPNNVIRIYVNGSLETSQARADAYEWKATGSLVAGGILRGGSWLYPWSGSLDDARVYQRVLGASEISGIYDAASAPNAQYNLEQSGTSATDSGPYGYTGTLQNGAAWNTTGRTGRSVTFDGIDDYISASTFAVRTDTSFSAAAWVYISSAGGVDRTFLAKDGVNVNSFALSYIPATTKYAFTMPASDTTGASTVRVSSSSSAIANAWTYVVGVWDSVNNQMKIYLNGVLEGTTSRSGGWNATGALSIGRGYNGSAGVQNWPGRIDEVQLYNRVLTAAEIDDTFTRPSMDWQYDDNLATTVSDSSGNGNYGTMNNVQWSDTSVAGTSGYFDGSSSWTVSQAASLRTDESFTVSGWAYLTTPNGDRSIVAQQGSVGSGYLLGADIASTRWCFRIPRTDANSPTYDAVYSSAIAQQNGWYHIVGVYQSGTEVIRLYVNGVLQDTASRGGTPWNATGTVQVGRALRSGSQMDYFYGYLDKVRTIQAALSTSQVQDLYNEGSPAPPALPVAGALSPMTAGQVGALQGAQQGQTAATAVAFNGTANASNLTSFANPSTFTIEAWFKTSSPWGGLIAGFYNTTSASSTSRDRVIYLDKNGKLVFAVNPSTIKSITSATTYTDGTWHHVSASLGAAGMKLYVDGNLVAQDATTTTAQNFTGYWRWGGGGLPNYPNRPSSDYLVGTLDEFAVYGTQLTDAQIRRHYHANH</sequence>
<keyword evidence="13" id="KW-1185">Reference proteome</keyword>
<feature type="compositionally biased region" description="Polar residues" evidence="8">
    <location>
        <begin position="280"/>
        <end position="291"/>
    </location>
</feature>
<dbReference type="InterPro" id="IPR019533">
    <property type="entry name" value="Peptidase_S26"/>
</dbReference>
<comment type="subcellular location">
    <subcellularLocation>
        <location evidence="1">Membrane</location>
    </subcellularLocation>
</comment>
<feature type="region of interest" description="Disordered" evidence="8">
    <location>
        <begin position="178"/>
        <end position="200"/>
    </location>
</feature>
<dbReference type="SMART" id="SM00560">
    <property type="entry name" value="LamGL"/>
    <property type="match status" value="4"/>
</dbReference>
<feature type="compositionally biased region" description="Low complexity" evidence="8">
    <location>
        <begin position="300"/>
        <end position="311"/>
    </location>
</feature>
<dbReference type="InterPro" id="IPR001791">
    <property type="entry name" value="Laminin_G"/>
</dbReference>
<dbReference type="SUPFAM" id="SSF51306">
    <property type="entry name" value="LexA/Signal peptidase"/>
    <property type="match status" value="1"/>
</dbReference>
<dbReference type="Proteomes" id="UP000199051">
    <property type="component" value="Unassembled WGS sequence"/>
</dbReference>
<name>A0A1H9MTH0_9PSEU</name>
<evidence type="ECO:0000256" key="7">
    <source>
        <dbReference type="NCBIfam" id="TIGR02228"/>
    </source>
</evidence>
<dbReference type="PANTHER" id="PTHR42535">
    <property type="entry name" value="OOKINETE PROTEIN, PUTATIVE-RELATED"/>
    <property type="match status" value="1"/>
</dbReference>
<dbReference type="InterPro" id="IPR013320">
    <property type="entry name" value="ConA-like_dom_sf"/>
</dbReference>
<gene>
    <name evidence="12" type="ORF">SAMN04487818_102328</name>
</gene>
<dbReference type="SMART" id="SM00282">
    <property type="entry name" value="LamG"/>
    <property type="match status" value="1"/>
</dbReference>
<dbReference type="Gene3D" id="2.60.120.200">
    <property type="match status" value="4"/>
</dbReference>
<keyword evidence="3" id="KW-0732">Signal</keyword>
<feature type="domain" description="LamG-like jellyroll fold" evidence="11">
    <location>
        <begin position="564"/>
        <end position="704"/>
    </location>
</feature>
<dbReference type="EC" id="3.4.21.89" evidence="7"/>
<evidence type="ECO:0000259" key="10">
    <source>
        <dbReference type="SMART" id="SM00282"/>
    </source>
</evidence>
<dbReference type="CDD" id="cd06530">
    <property type="entry name" value="S26_SPase_I"/>
    <property type="match status" value="1"/>
</dbReference>
<dbReference type="PRINTS" id="PR00728">
    <property type="entry name" value="SIGNALPTASE"/>
</dbReference>
<feature type="domain" description="LamG-like jellyroll fold" evidence="11">
    <location>
        <begin position="352"/>
        <end position="491"/>
    </location>
</feature>
<feature type="transmembrane region" description="Helical" evidence="9">
    <location>
        <begin position="156"/>
        <end position="174"/>
    </location>
</feature>
<evidence type="ECO:0000256" key="5">
    <source>
        <dbReference type="ARBA" id="ARBA00023136"/>
    </source>
</evidence>
<keyword evidence="2 9" id="KW-0812">Transmembrane</keyword>
<dbReference type="Pfam" id="PF13385">
    <property type="entry name" value="Laminin_G_3"/>
    <property type="match status" value="4"/>
</dbReference>
<evidence type="ECO:0000259" key="11">
    <source>
        <dbReference type="SMART" id="SM00560"/>
    </source>
</evidence>
<evidence type="ECO:0000256" key="2">
    <source>
        <dbReference type="ARBA" id="ARBA00022692"/>
    </source>
</evidence>
<proteinExistence type="predicted"/>